<evidence type="ECO:0000313" key="3">
    <source>
        <dbReference type="EMBL" id="GAD30598.1"/>
    </source>
</evidence>
<name>A0A0U1P7X2_PHOLE</name>
<dbReference type="AlphaFoldDB" id="A0A0U1P7X2"/>
<accession>A0A0U1P7X2</accession>
<keyword evidence="1" id="KW-0732">Signal</keyword>
<evidence type="ECO:0000256" key="1">
    <source>
        <dbReference type="SAM" id="SignalP"/>
    </source>
</evidence>
<dbReference type="EMBL" id="DF196819">
    <property type="protein sequence ID" value="GAD30598.1"/>
    <property type="molecule type" value="Genomic_DNA"/>
</dbReference>
<dbReference type="InterPro" id="IPR007461">
    <property type="entry name" value="Ysc84_actin-binding"/>
</dbReference>
<gene>
    <name evidence="3" type="ORF">PLEI_2254</name>
</gene>
<feature type="domain" description="Ysc84 actin-binding" evidence="2">
    <location>
        <begin position="89"/>
        <end position="185"/>
    </location>
</feature>
<dbReference type="HOGENOM" id="CLU_100198_0_0_6"/>
<dbReference type="CDD" id="cd11524">
    <property type="entry name" value="SYLF"/>
    <property type="match status" value="1"/>
</dbReference>
<dbReference type="eggNOG" id="COG2930">
    <property type="taxonomic scope" value="Bacteria"/>
</dbReference>
<dbReference type="RefSeq" id="WP_023933311.1">
    <property type="nucleotide sequence ID" value="NZ_DF196819.1"/>
</dbReference>
<organism evidence="3 4">
    <name type="scientific">Photobacterium leiognathi lrivu.4.1</name>
    <dbReference type="NCBI Taxonomy" id="1248232"/>
    <lineage>
        <taxon>Bacteria</taxon>
        <taxon>Pseudomonadati</taxon>
        <taxon>Pseudomonadota</taxon>
        <taxon>Gammaproteobacteria</taxon>
        <taxon>Vibrionales</taxon>
        <taxon>Vibrionaceae</taxon>
        <taxon>Photobacterium</taxon>
    </lineage>
</organism>
<reference evidence="4" key="1">
    <citation type="submission" date="2012-12" db="EMBL/GenBank/DDBJ databases">
        <title>Genome Sequence of Photobacterium leiognathi lrivu.4.1.</title>
        <authorList>
            <person name="Urbanczyk H."/>
            <person name="Ogura Y."/>
            <person name="Hayashi T."/>
            <person name="Dunlap P.V."/>
        </authorList>
    </citation>
    <scope>NUCLEOTIDE SEQUENCE [LARGE SCALE GENOMIC DNA]</scope>
    <source>
        <strain evidence="4">lrivu.4.1</strain>
    </source>
</reference>
<sequence>MKTIHKLFITLCTCIMMLSSTSALAQDSDTQKALDLFYQSPQTQPFFKSAYGYAVFPSVGKGGFWVGGAYGNGVVFKANQATGFAKLFQVSIGLQFGGQAYSEILFFQDKRAYDNFVSGSFELDAQASAVALDEGASAKAGTAGAGAGSNGEYATRSYINGVAIFTKAKGGAMIEASLAGQKFTFEPMTEATRNVKGYDKMVPQGLQKPAQEAKTVKPAETIKTPAEENAVVVETLERPDDI</sequence>
<evidence type="ECO:0000313" key="4">
    <source>
        <dbReference type="Proteomes" id="UP000030675"/>
    </source>
</evidence>
<dbReference type="Pfam" id="PF04366">
    <property type="entry name" value="Ysc84"/>
    <property type="match status" value="1"/>
</dbReference>
<proteinExistence type="predicted"/>
<evidence type="ECO:0000259" key="2">
    <source>
        <dbReference type="Pfam" id="PF04366"/>
    </source>
</evidence>
<protein>
    <recommendedName>
        <fullName evidence="2">Ysc84 actin-binding domain-containing protein</fullName>
    </recommendedName>
</protein>
<feature type="chain" id="PRO_5006712576" description="Ysc84 actin-binding domain-containing protein" evidence="1">
    <location>
        <begin position="26"/>
        <end position="242"/>
    </location>
</feature>
<feature type="signal peptide" evidence="1">
    <location>
        <begin position="1"/>
        <end position="25"/>
    </location>
</feature>
<dbReference type="Proteomes" id="UP000030675">
    <property type="component" value="Unassembled WGS sequence"/>
</dbReference>